<dbReference type="EMBL" id="JANPWB010000013">
    <property type="protein sequence ID" value="KAJ1108481.1"/>
    <property type="molecule type" value="Genomic_DNA"/>
</dbReference>
<evidence type="ECO:0000313" key="2">
    <source>
        <dbReference type="Proteomes" id="UP001066276"/>
    </source>
</evidence>
<name>A0AAV7MXI6_PLEWA</name>
<sequence length="81" mass="8729">MAGRRDPIHESIKSVGRGEQLSAFPSTWQAGVSRGRRCLGHTDLGCRGSAGINPFLKIPSSVRQGHNSSKVDPRLLCTSEL</sequence>
<gene>
    <name evidence="1" type="ORF">NDU88_005857</name>
</gene>
<dbReference type="AlphaFoldDB" id="A0AAV7MXI6"/>
<organism evidence="1 2">
    <name type="scientific">Pleurodeles waltl</name>
    <name type="common">Iberian ribbed newt</name>
    <dbReference type="NCBI Taxonomy" id="8319"/>
    <lineage>
        <taxon>Eukaryota</taxon>
        <taxon>Metazoa</taxon>
        <taxon>Chordata</taxon>
        <taxon>Craniata</taxon>
        <taxon>Vertebrata</taxon>
        <taxon>Euteleostomi</taxon>
        <taxon>Amphibia</taxon>
        <taxon>Batrachia</taxon>
        <taxon>Caudata</taxon>
        <taxon>Salamandroidea</taxon>
        <taxon>Salamandridae</taxon>
        <taxon>Pleurodelinae</taxon>
        <taxon>Pleurodeles</taxon>
    </lineage>
</organism>
<protein>
    <submittedName>
        <fullName evidence="1">Uncharacterized protein</fullName>
    </submittedName>
</protein>
<dbReference type="Proteomes" id="UP001066276">
    <property type="component" value="Chromosome 9"/>
</dbReference>
<accession>A0AAV7MXI6</accession>
<reference evidence="1" key="1">
    <citation type="journal article" date="2022" name="bioRxiv">
        <title>Sequencing and chromosome-scale assembly of the giantPleurodeles waltlgenome.</title>
        <authorList>
            <person name="Brown T."/>
            <person name="Elewa A."/>
            <person name="Iarovenko S."/>
            <person name="Subramanian E."/>
            <person name="Araus A.J."/>
            <person name="Petzold A."/>
            <person name="Susuki M."/>
            <person name="Suzuki K.-i.T."/>
            <person name="Hayashi T."/>
            <person name="Toyoda A."/>
            <person name="Oliveira C."/>
            <person name="Osipova E."/>
            <person name="Leigh N.D."/>
            <person name="Simon A."/>
            <person name="Yun M.H."/>
        </authorList>
    </citation>
    <scope>NUCLEOTIDE SEQUENCE</scope>
    <source>
        <strain evidence="1">20211129_DDA</strain>
        <tissue evidence="1">Liver</tissue>
    </source>
</reference>
<proteinExistence type="predicted"/>
<evidence type="ECO:0000313" key="1">
    <source>
        <dbReference type="EMBL" id="KAJ1108481.1"/>
    </source>
</evidence>
<comment type="caution">
    <text evidence="1">The sequence shown here is derived from an EMBL/GenBank/DDBJ whole genome shotgun (WGS) entry which is preliminary data.</text>
</comment>
<keyword evidence="2" id="KW-1185">Reference proteome</keyword>